<dbReference type="EMBL" id="JAHKNI010000007">
    <property type="protein sequence ID" value="MBU3064350.1"/>
    <property type="molecule type" value="Genomic_DNA"/>
</dbReference>
<name>A0ABS6B3K4_9NOCA</name>
<dbReference type="RefSeq" id="WP_215919457.1">
    <property type="nucleotide sequence ID" value="NZ_JAHKNI010000007.1"/>
</dbReference>
<organism evidence="1 2">
    <name type="scientific">Nocardia albiluteola</name>
    <dbReference type="NCBI Taxonomy" id="2842303"/>
    <lineage>
        <taxon>Bacteria</taxon>
        <taxon>Bacillati</taxon>
        <taxon>Actinomycetota</taxon>
        <taxon>Actinomycetes</taxon>
        <taxon>Mycobacteriales</taxon>
        <taxon>Nocardiaceae</taxon>
        <taxon>Nocardia</taxon>
    </lineage>
</organism>
<comment type="caution">
    <text evidence="1">The sequence shown here is derived from an EMBL/GenBank/DDBJ whole genome shotgun (WGS) entry which is preliminary data.</text>
</comment>
<sequence length="49" mass="5757">MTELSERWARTRYTDLRYYGTPTRGGHFAAYETPRCMSSSSWPVCKPRP</sequence>
<proteinExistence type="predicted"/>
<keyword evidence="2" id="KW-1185">Reference proteome</keyword>
<accession>A0ABS6B3K4</accession>
<protein>
    <submittedName>
        <fullName evidence="1">Uncharacterized protein</fullName>
    </submittedName>
</protein>
<evidence type="ECO:0000313" key="1">
    <source>
        <dbReference type="EMBL" id="MBU3064350.1"/>
    </source>
</evidence>
<reference evidence="1 2" key="1">
    <citation type="submission" date="2021-06" db="EMBL/GenBank/DDBJ databases">
        <title>Actinomycetes sequencing.</title>
        <authorList>
            <person name="Shan Q."/>
        </authorList>
    </citation>
    <scope>NUCLEOTIDE SEQUENCE [LARGE SCALE GENOMIC DNA]</scope>
    <source>
        <strain evidence="1 2">NEAU-G5</strain>
    </source>
</reference>
<evidence type="ECO:0000313" key="2">
    <source>
        <dbReference type="Proteomes" id="UP000733379"/>
    </source>
</evidence>
<dbReference type="Proteomes" id="UP000733379">
    <property type="component" value="Unassembled WGS sequence"/>
</dbReference>
<gene>
    <name evidence="1" type="ORF">KO481_22800</name>
</gene>